<reference evidence="4" key="1">
    <citation type="journal article" date="2016" name="Nature">
        <title>The genome of the seagrass Zostera marina reveals angiosperm adaptation to the sea.</title>
        <authorList>
            <person name="Olsen J.L."/>
            <person name="Rouze P."/>
            <person name="Verhelst B."/>
            <person name="Lin Y.-C."/>
            <person name="Bayer T."/>
            <person name="Collen J."/>
            <person name="Dattolo E."/>
            <person name="De Paoli E."/>
            <person name="Dittami S."/>
            <person name="Maumus F."/>
            <person name="Michel G."/>
            <person name="Kersting A."/>
            <person name="Lauritano C."/>
            <person name="Lohaus R."/>
            <person name="Toepel M."/>
            <person name="Tonon T."/>
            <person name="Vanneste K."/>
            <person name="Amirebrahimi M."/>
            <person name="Brakel J."/>
            <person name="Bostroem C."/>
            <person name="Chovatia M."/>
            <person name="Grimwood J."/>
            <person name="Jenkins J.W."/>
            <person name="Jueterbock A."/>
            <person name="Mraz A."/>
            <person name="Stam W.T."/>
            <person name="Tice H."/>
            <person name="Bornberg-Bauer E."/>
            <person name="Green P.J."/>
            <person name="Pearson G.A."/>
            <person name="Procaccini G."/>
            <person name="Duarte C.M."/>
            <person name="Schmutz J."/>
            <person name="Reusch T.B.H."/>
            <person name="Van de Peer Y."/>
        </authorList>
    </citation>
    <scope>NUCLEOTIDE SEQUENCE [LARGE SCALE GENOMIC DNA]</scope>
    <source>
        <strain evidence="4">cv. Finnish</strain>
    </source>
</reference>
<organism evidence="3 4">
    <name type="scientific">Zostera marina</name>
    <name type="common">Eelgrass</name>
    <dbReference type="NCBI Taxonomy" id="29655"/>
    <lineage>
        <taxon>Eukaryota</taxon>
        <taxon>Viridiplantae</taxon>
        <taxon>Streptophyta</taxon>
        <taxon>Embryophyta</taxon>
        <taxon>Tracheophyta</taxon>
        <taxon>Spermatophyta</taxon>
        <taxon>Magnoliopsida</taxon>
        <taxon>Liliopsida</taxon>
        <taxon>Zosteraceae</taxon>
        <taxon>Zostera</taxon>
    </lineage>
</organism>
<evidence type="ECO:0000313" key="3">
    <source>
        <dbReference type="EMBL" id="KMZ61303.1"/>
    </source>
</evidence>
<evidence type="ECO:0000256" key="1">
    <source>
        <dbReference type="ARBA" id="ARBA00005711"/>
    </source>
</evidence>
<dbReference type="PANTHER" id="PTHR31471">
    <property type="entry name" value="OS02G0116800 PROTEIN"/>
    <property type="match status" value="1"/>
</dbReference>
<protein>
    <recommendedName>
        <fullName evidence="2">Remorin C-terminal domain-containing protein</fullName>
    </recommendedName>
</protein>
<sequence>MEKQLKLKTRREIMILGTKLGKTNIAAWASKEDDDGDEDRVVDLHVDVPNEKKTAVGIDIRAATAWEEAEKSKYIARFKREEIKIQAWENHQKAMAEAELKKMEVMVERRRIHGHDRLQSKLADVRHKAMEKHAVVESKRNLQAARVSQKADFMRRTGQTPSSSLSPQCSCWNFCCR</sequence>
<dbReference type="PANTHER" id="PTHR31471:SF1">
    <property type="entry name" value="OS12G0613600 PROTEIN"/>
    <property type="match status" value="1"/>
</dbReference>
<proteinExistence type="inferred from homology"/>
<feature type="domain" description="Remorin C-terminal" evidence="2">
    <location>
        <begin position="62"/>
        <end position="162"/>
    </location>
</feature>
<dbReference type="OrthoDB" id="1900877at2759"/>
<dbReference type="OMA" id="KVPEPNM"/>
<dbReference type="InterPro" id="IPR005516">
    <property type="entry name" value="Remorin_C"/>
</dbReference>
<dbReference type="EMBL" id="LFYR01001508">
    <property type="protein sequence ID" value="KMZ61303.1"/>
    <property type="molecule type" value="Genomic_DNA"/>
</dbReference>
<comment type="similarity">
    <text evidence="1">Belongs to the remorin family.</text>
</comment>
<gene>
    <name evidence="3" type="ORF">ZOSMA_53G00930</name>
</gene>
<accession>A0A0K9NXA4</accession>
<dbReference type="Pfam" id="PF03763">
    <property type="entry name" value="Remorin_C"/>
    <property type="match status" value="1"/>
</dbReference>
<keyword evidence="4" id="KW-1185">Reference proteome</keyword>
<comment type="caution">
    <text evidence="3">The sequence shown here is derived from an EMBL/GenBank/DDBJ whole genome shotgun (WGS) entry which is preliminary data.</text>
</comment>
<name>A0A0K9NXA4_ZOSMR</name>
<dbReference type="Proteomes" id="UP000036987">
    <property type="component" value="Unassembled WGS sequence"/>
</dbReference>
<evidence type="ECO:0000313" key="4">
    <source>
        <dbReference type="Proteomes" id="UP000036987"/>
    </source>
</evidence>
<evidence type="ECO:0000259" key="2">
    <source>
        <dbReference type="Pfam" id="PF03763"/>
    </source>
</evidence>
<dbReference type="AlphaFoldDB" id="A0A0K9NXA4"/>